<protein>
    <submittedName>
        <fullName evidence="1">Uncharacterized protein</fullName>
    </submittedName>
</protein>
<dbReference type="Proteomes" id="UP000324222">
    <property type="component" value="Unassembled WGS sequence"/>
</dbReference>
<sequence length="62" mass="6738">MGTVRIPLPHVNAYVLGLAGDGQSEPSVPADCKWLAAVVVDQWSRRSDHQRVDLVLASVRLS</sequence>
<evidence type="ECO:0000313" key="2">
    <source>
        <dbReference type="Proteomes" id="UP000324222"/>
    </source>
</evidence>
<comment type="caution">
    <text evidence="1">The sequence shown here is derived from an EMBL/GenBank/DDBJ whole genome shotgun (WGS) entry which is preliminary data.</text>
</comment>
<gene>
    <name evidence="1" type="ORF">E2C01_079358</name>
</gene>
<reference evidence="1 2" key="1">
    <citation type="submission" date="2019-05" db="EMBL/GenBank/DDBJ databases">
        <title>Another draft genome of Portunus trituberculatus and its Hox gene families provides insights of decapod evolution.</title>
        <authorList>
            <person name="Jeong J.-H."/>
            <person name="Song I."/>
            <person name="Kim S."/>
            <person name="Choi T."/>
            <person name="Kim D."/>
            <person name="Ryu S."/>
            <person name="Kim W."/>
        </authorList>
    </citation>
    <scope>NUCLEOTIDE SEQUENCE [LARGE SCALE GENOMIC DNA]</scope>
    <source>
        <tissue evidence="1">Muscle</tissue>
    </source>
</reference>
<accession>A0A5B7IWQ4</accession>
<name>A0A5B7IWQ4_PORTR</name>
<proteinExistence type="predicted"/>
<dbReference type="AlphaFoldDB" id="A0A5B7IWQ4"/>
<organism evidence="1 2">
    <name type="scientific">Portunus trituberculatus</name>
    <name type="common">Swimming crab</name>
    <name type="synonym">Neptunus trituberculatus</name>
    <dbReference type="NCBI Taxonomy" id="210409"/>
    <lineage>
        <taxon>Eukaryota</taxon>
        <taxon>Metazoa</taxon>
        <taxon>Ecdysozoa</taxon>
        <taxon>Arthropoda</taxon>
        <taxon>Crustacea</taxon>
        <taxon>Multicrustacea</taxon>
        <taxon>Malacostraca</taxon>
        <taxon>Eumalacostraca</taxon>
        <taxon>Eucarida</taxon>
        <taxon>Decapoda</taxon>
        <taxon>Pleocyemata</taxon>
        <taxon>Brachyura</taxon>
        <taxon>Eubrachyura</taxon>
        <taxon>Portunoidea</taxon>
        <taxon>Portunidae</taxon>
        <taxon>Portuninae</taxon>
        <taxon>Portunus</taxon>
    </lineage>
</organism>
<dbReference type="EMBL" id="VSRR010065897">
    <property type="protein sequence ID" value="MPC84614.1"/>
    <property type="molecule type" value="Genomic_DNA"/>
</dbReference>
<keyword evidence="2" id="KW-1185">Reference proteome</keyword>
<evidence type="ECO:0000313" key="1">
    <source>
        <dbReference type="EMBL" id="MPC84614.1"/>
    </source>
</evidence>